<dbReference type="AlphaFoldDB" id="A0AAV7JB88"/>
<dbReference type="GO" id="GO:0051308">
    <property type="term" value="P:male meiosis chromosome separation"/>
    <property type="evidence" value="ECO:0007669"/>
    <property type="project" value="TreeGrafter"/>
</dbReference>
<organism evidence="2 3">
    <name type="scientific">Oopsacas minuta</name>
    <dbReference type="NCBI Taxonomy" id="111878"/>
    <lineage>
        <taxon>Eukaryota</taxon>
        <taxon>Metazoa</taxon>
        <taxon>Porifera</taxon>
        <taxon>Hexactinellida</taxon>
        <taxon>Hexasterophora</taxon>
        <taxon>Lyssacinosida</taxon>
        <taxon>Leucopsacidae</taxon>
        <taxon>Oopsacas</taxon>
    </lineage>
</organism>
<keyword evidence="3" id="KW-1185">Reference proteome</keyword>
<feature type="region of interest" description="Disordered" evidence="1">
    <location>
        <begin position="499"/>
        <end position="536"/>
    </location>
</feature>
<reference evidence="2 3" key="1">
    <citation type="journal article" date="2023" name="BMC Biol.">
        <title>The compact genome of the sponge Oopsacas minuta (Hexactinellida) is lacking key metazoan core genes.</title>
        <authorList>
            <person name="Santini S."/>
            <person name="Schenkelaars Q."/>
            <person name="Jourda C."/>
            <person name="Duchesne M."/>
            <person name="Belahbib H."/>
            <person name="Rocher C."/>
            <person name="Selva M."/>
            <person name="Riesgo A."/>
            <person name="Vervoort M."/>
            <person name="Leys S.P."/>
            <person name="Kodjabachian L."/>
            <person name="Le Bivic A."/>
            <person name="Borchiellini C."/>
            <person name="Claverie J.M."/>
            <person name="Renard E."/>
        </authorList>
    </citation>
    <scope>NUCLEOTIDE SEQUENCE [LARGE SCALE GENOMIC DNA]</scope>
    <source>
        <strain evidence="2">SPO-2</strain>
    </source>
</reference>
<dbReference type="EMBL" id="JAKMXF010000365">
    <property type="protein sequence ID" value="KAI6645992.1"/>
    <property type="molecule type" value="Genomic_DNA"/>
</dbReference>
<evidence type="ECO:0000313" key="2">
    <source>
        <dbReference type="EMBL" id="KAI6645992.1"/>
    </source>
</evidence>
<sequence length="536" mass="61344">MSEYNTICRQTDRILIIDETVSSLVIRDIYKSLLQFLILSDNVDPLLRTPRLGISQLQITGRDISSSILLPFQPVNKSSISKLKTTMTQLNTNLHNYKSSSHLENRIRLEEGITESITSQLHAIIAAHHDASIGCEFNLIIMTGRDRIWIENNLKLHSSLAKFKNILVKKVEAVCLSSLENCLQDTRMSMDQLVQSQNQISLSPDNSISQVKMDSAYGVEGVMRTFSIMADDISLQQYFKNWLTVENSDSVDVTLRIGQMTLKCDIRDCMLRTDWLPFQSPFSVTALHHTNQTNISNMKHYNTQPIQIGASLELDSVCVLEENGICESVLFGIPRVLRPTSYWKLDWEDLEDNQERFHAIAQNLSERKQYILVKQSCSIDSKGRRLPIAHYLVLPCNQSNGRLLIKPVITRELLMENEFETAIRQIVSKSLMEESNNALDSLSHFKEYNPLNYESKLCACLEQMYETSRNNSNIPRSTVSVRNERGLVGSAPYRKGVSRGRKRMAFMDPKESDEMNKHSLQHRNRYPYVISDDNDP</sequence>
<dbReference type="PANTHER" id="PTHR28642">
    <property type="entry name" value="MEIOSIS 1 ARREST PROTEIN"/>
    <property type="match status" value="1"/>
</dbReference>
<dbReference type="InterPro" id="IPR033587">
    <property type="entry name" value="M1AP"/>
</dbReference>
<feature type="compositionally biased region" description="Basic and acidic residues" evidence="1">
    <location>
        <begin position="508"/>
        <end position="517"/>
    </location>
</feature>
<gene>
    <name evidence="2" type="ORF">LOD99_13245</name>
</gene>
<protein>
    <recommendedName>
        <fullName evidence="4">Meiosis 1 arrest protein</fullName>
    </recommendedName>
</protein>
<accession>A0AAV7JB88</accession>
<evidence type="ECO:0000313" key="3">
    <source>
        <dbReference type="Proteomes" id="UP001165289"/>
    </source>
</evidence>
<evidence type="ECO:0008006" key="4">
    <source>
        <dbReference type="Google" id="ProtNLM"/>
    </source>
</evidence>
<dbReference type="GO" id="GO:0007127">
    <property type="term" value="P:meiosis I"/>
    <property type="evidence" value="ECO:0007669"/>
    <property type="project" value="InterPro"/>
</dbReference>
<dbReference type="GO" id="GO:0007283">
    <property type="term" value="P:spermatogenesis"/>
    <property type="evidence" value="ECO:0007669"/>
    <property type="project" value="InterPro"/>
</dbReference>
<proteinExistence type="predicted"/>
<comment type="caution">
    <text evidence="2">The sequence shown here is derived from an EMBL/GenBank/DDBJ whole genome shotgun (WGS) entry which is preliminary data.</text>
</comment>
<name>A0AAV7JB88_9METZ</name>
<evidence type="ECO:0000256" key="1">
    <source>
        <dbReference type="SAM" id="MobiDB-lite"/>
    </source>
</evidence>
<dbReference type="Proteomes" id="UP001165289">
    <property type="component" value="Unassembled WGS sequence"/>
</dbReference>
<dbReference type="PANTHER" id="PTHR28642:SF1">
    <property type="entry name" value="MEIOSIS 1 ARREST PROTEIN"/>
    <property type="match status" value="1"/>
</dbReference>